<protein>
    <submittedName>
        <fullName evidence="2">YVTN family beta-propeller protein</fullName>
    </submittedName>
</protein>
<evidence type="ECO:0000313" key="3">
    <source>
        <dbReference type="Proteomes" id="UP000537326"/>
    </source>
</evidence>
<feature type="signal peptide" evidence="1">
    <location>
        <begin position="1"/>
        <end position="26"/>
    </location>
</feature>
<keyword evidence="3" id="KW-1185">Reference proteome</keyword>
<organism evidence="2 3">
    <name type="scientific">Nocardioides marinus</name>
    <dbReference type="NCBI Taxonomy" id="374514"/>
    <lineage>
        <taxon>Bacteria</taxon>
        <taxon>Bacillati</taxon>
        <taxon>Actinomycetota</taxon>
        <taxon>Actinomycetes</taxon>
        <taxon>Propionibacteriales</taxon>
        <taxon>Nocardioidaceae</taxon>
        <taxon>Nocardioides</taxon>
    </lineage>
</organism>
<proteinExistence type="predicted"/>
<dbReference type="SUPFAM" id="SSF50974">
    <property type="entry name" value="Nitrous oxide reductase, N-terminal domain"/>
    <property type="match status" value="1"/>
</dbReference>
<dbReference type="InterPro" id="IPR011045">
    <property type="entry name" value="N2O_reductase_N"/>
</dbReference>
<evidence type="ECO:0000313" key="2">
    <source>
        <dbReference type="EMBL" id="NYI11771.1"/>
    </source>
</evidence>
<dbReference type="AlphaFoldDB" id="A0A7Z0C643"/>
<dbReference type="InterPro" id="IPR015943">
    <property type="entry name" value="WD40/YVTN_repeat-like_dom_sf"/>
</dbReference>
<feature type="chain" id="PRO_5030537008" evidence="1">
    <location>
        <begin position="27"/>
        <end position="539"/>
    </location>
</feature>
<dbReference type="RefSeq" id="WP_179532410.1">
    <property type="nucleotide sequence ID" value="NZ_BAAAPP010000014.1"/>
</dbReference>
<accession>A0A7Z0C643</accession>
<gene>
    <name evidence="2" type="ORF">BKA05_003286</name>
</gene>
<dbReference type="Gene3D" id="2.130.10.10">
    <property type="entry name" value="YVTN repeat-like/Quinoprotein amine dehydrogenase"/>
    <property type="match status" value="1"/>
</dbReference>
<name>A0A7Z0C643_9ACTN</name>
<sequence>MLRRSALALLSAAVVSTVLAPLPAAAADPGRDIGLQGFRDIVVDDTHGRVFISQGTDTIVVTDLDGVPADVVTGLPAASGMVLTDDDTTLYVAAAGADAVGVVDTATLAVETIHTGADTCPRDLALTAGMVWFTQGCGRTEGIGALDPSDASVHPALSTISSARWASMVIDSSPGRPDELFAATDAGLYSFTAEGGEVPSLTPRLERPGRHPVDFTISPDGSRLVSTAGSTSREALALSTEDFSPVDTYLLAPDAQVYAVTYRDDGMLAVGGDGYTRPDVLVFETGSTTPMRRYDLGDEPSVASRGSTFGDKRLYLVAFELGNLFLTVIEPRLEPALEVRSGGRTFGYGERAMVSVTLEGGDTNRAVEVFAHRKGEKKVLIARGDVPAGGALVTPFEVTRPTWFSATYAGDDTFDPAEDETKTVEVKADLRTKMIRPRGTAGRYHLYRVGQRAALQAKLLPKGFPDRCVTLRLQYFARGRWGYDAKTSCLTPDRRARVRGYLIGSRQLAGMPLRMRAEFRGDKVHTKTITSWSYLKFKR</sequence>
<dbReference type="Proteomes" id="UP000537326">
    <property type="component" value="Unassembled WGS sequence"/>
</dbReference>
<dbReference type="EMBL" id="JACBZI010000001">
    <property type="protein sequence ID" value="NYI11771.1"/>
    <property type="molecule type" value="Genomic_DNA"/>
</dbReference>
<evidence type="ECO:0000256" key="1">
    <source>
        <dbReference type="SAM" id="SignalP"/>
    </source>
</evidence>
<keyword evidence="1" id="KW-0732">Signal</keyword>
<reference evidence="2 3" key="1">
    <citation type="submission" date="2020-07" db="EMBL/GenBank/DDBJ databases">
        <title>Sequencing the genomes of 1000 actinobacteria strains.</title>
        <authorList>
            <person name="Klenk H.-P."/>
        </authorList>
    </citation>
    <scope>NUCLEOTIDE SEQUENCE [LARGE SCALE GENOMIC DNA]</scope>
    <source>
        <strain evidence="2 3">DSM 18248</strain>
    </source>
</reference>
<comment type="caution">
    <text evidence="2">The sequence shown here is derived from an EMBL/GenBank/DDBJ whole genome shotgun (WGS) entry which is preliminary data.</text>
</comment>